<accession>A0A9Q3IPZ3</accession>
<gene>
    <name evidence="2" type="ORF">O181_087577</name>
</gene>
<feature type="compositionally biased region" description="Polar residues" evidence="1">
    <location>
        <begin position="10"/>
        <end position="20"/>
    </location>
</feature>
<dbReference type="AlphaFoldDB" id="A0A9Q3IPZ3"/>
<keyword evidence="3" id="KW-1185">Reference proteome</keyword>
<protein>
    <submittedName>
        <fullName evidence="2">Uncharacterized protein</fullName>
    </submittedName>
</protein>
<evidence type="ECO:0000313" key="3">
    <source>
        <dbReference type="Proteomes" id="UP000765509"/>
    </source>
</evidence>
<proteinExistence type="predicted"/>
<comment type="caution">
    <text evidence="2">The sequence shown here is derived from an EMBL/GenBank/DDBJ whole genome shotgun (WGS) entry which is preliminary data.</text>
</comment>
<name>A0A9Q3IPZ3_9BASI</name>
<dbReference type="Proteomes" id="UP000765509">
    <property type="component" value="Unassembled WGS sequence"/>
</dbReference>
<feature type="region of interest" description="Disordered" evidence="1">
    <location>
        <begin position="1"/>
        <end position="76"/>
    </location>
</feature>
<organism evidence="2 3">
    <name type="scientific">Austropuccinia psidii MF-1</name>
    <dbReference type="NCBI Taxonomy" id="1389203"/>
    <lineage>
        <taxon>Eukaryota</taxon>
        <taxon>Fungi</taxon>
        <taxon>Dikarya</taxon>
        <taxon>Basidiomycota</taxon>
        <taxon>Pucciniomycotina</taxon>
        <taxon>Pucciniomycetes</taxon>
        <taxon>Pucciniales</taxon>
        <taxon>Sphaerophragmiaceae</taxon>
        <taxon>Austropuccinia</taxon>
    </lineage>
</organism>
<evidence type="ECO:0000313" key="2">
    <source>
        <dbReference type="EMBL" id="MBW0547862.1"/>
    </source>
</evidence>
<reference evidence="2" key="1">
    <citation type="submission" date="2021-03" db="EMBL/GenBank/DDBJ databases">
        <title>Draft genome sequence of rust myrtle Austropuccinia psidii MF-1, a brazilian biotype.</title>
        <authorList>
            <person name="Quecine M.C."/>
            <person name="Pachon D.M.R."/>
            <person name="Bonatelli M.L."/>
            <person name="Correr F.H."/>
            <person name="Franceschini L.M."/>
            <person name="Leite T.F."/>
            <person name="Margarido G.R.A."/>
            <person name="Almeida C.A."/>
            <person name="Ferrarezi J.A."/>
            <person name="Labate C.A."/>
        </authorList>
    </citation>
    <scope>NUCLEOTIDE SEQUENCE</scope>
    <source>
        <strain evidence="2">MF-1</strain>
    </source>
</reference>
<sequence>MLADKHTRNARSLSNPSNHTARGVPAQDARAGTSSWLMMMKVFPSGNGPWDPKRSDGNDSGQLALSPQALICPPPS</sequence>
<evidence type="ECO:0000256" key="1">
    <source>
        <dbReference type="SAM" id="MobiDB-lite"/>
    </source>
</evidence>
<dbReference type="EMBL" id="AVOT02052965">
    <property type="protein sequence ID" value="MBW0547862.1"/>
    <property type="molecule type" value="Genomic_DNA"/>
</dbReference>